<accession>A0A0E9NNA5</accession>
<feature type="region of interest" description="Disordered" evidence="1">
    <location>
        <begin position="1"/>
        <end position="52"/>
    </location>
</feature>
<name>A0A0E9NNA5_SAICN</name>
<organism evidence="2 3">
    <name type="scientific">Saitoella complicata (strain BCRC 22490 / CBS 7301 / JCM 7358 / NBRC 10748 / NRRL Y-17804)</name>
    <dbReference type="NCBI Taxonomy" id="698492"/>
    <lineage>
        <taxon>Eukaryota</taxon>
        <taxon>Fungi</taxon>
        <taxon>Dikarya</taxon>
        <taxon>Ascomycota</taxon>
        <taxon>Taphrinomycotina</taxon>
        <taxon>Taphrinomycotina incertae sedis</taxon>
        <taxon>Saitoella</taxon>
    </lineage>
</organism>
<feature type="region of interest" description="Disordered" evidence="1">
    <location>
        <begin position="124"/>
        <end position="147"/>
    </location>
</feature>
<reference evidence="2 3" key="2">
    <citation type="journal article" date="2014" name="J. Gen. Appl. Microbiol.">
        <title>The early diverging ascomycetous budding yeast Saitoella complicata has three histone deacetylases belonging to the Clr6, Hos2, and Rpd3 lineages.</title>
        <authorList>
            <person name="Nishida H."/>
            <person name="Matsumoto T."/>
            <person name="Kondo S."/>
            <person name="Hamamoto M."/>
            <person name="Yoshikawa H."/>
        </authorList>
    </citation>
    <scope>NUCLEOTIDE SEQUENCE [LARGE SCALE GENOMIC DNA]</scope>
    <source>
        <strain evidence="2 3">NRRL Y-17804</strain>
    </source>
</reference>
<protein>
    <submittedName>
        <fullName evidence="2">Uncharacterized protein</fullName>
    </submittedName>
</protein>
<sequence>MTNSCTLNPNPTPVHRATRKRHPDRFQIRASRRVRRPHPRTQQCNSRRSIQTQQETNCLTVGLGNTLELILLLDGVRVGRTLGSVDELLSQALSDGLDVAESSLTSTDGQEGDSLVDTAERGDIDGLATDGTSGTDTGGVLTGTTVDDSVDGDLEGVGIGQEVDDLNEMMLDNADSQQLLTVVTAVHHQSVGQTLNDGALSLPEPLVGVTTSSVGEVGRGTDLNVVGQGDVLNLNILVGPLVEELDGASLGEDILREGRVGDFGRHLCWVDDCWISRIRLFKSALKYKIQNNPHKPRCHHERNNCLLLEPLSTDPSIEHLQRALRLVVRNLYVLH</sequence>
<evidence type="ECO:0000313" key="3">
    <source>
        <dbReference type="Proteomes" id="UP000033140"/>
    </source>
</evidence>
<feature type="compositionally biased region" description="Polar residues" evidence="1">
    <location>
        <begin position="41"/>
        <end position="52"/>
    </location>
</feature>
<comment type="caution">
    <text evidence="2">The sequence shown here is derived from an EMBL/GenBank/DDBJ whole genome shotgun (WGS) entry which is preliminary data.</text>
</comment>
<feature type="compositionally biased region" description="Low complexity" evidence="1">
    <location>
        <begin position="125"/>
        <end position="135"/>
    </location>
</feature>
<gene>
    <name evidence="2" type="ORF">G7K_5282-t1</name>
</gene>
<reference evidence="2 3" key="3">
    <citation type="journal article" date="2015" name="Genome Announc.">
        <title>Draft Genome Sequence of the Archiascomycetous Yeast Saitoella complicata.</title>
        <authorList>
            <person name="Yamauchi K."/>
            <person name="Kondo S."/>
            <person name="Hamamoto M."/>
            <person name="Takahashi Y."/>
            <person name="Ogura Y."/>
            <person name="Hayashi T."/>
            <person name="Nishida H."/>
        </authorList>
    </citation>
    <scope>NUCLEOTIDE SEQUENCE [LARGE SCALE GENOMIC DNA]</scope>
    <source>
        <strain evidence="2 3">NRRL Y-17804</strain>
    </source>
</reference>
<dbReference type="Proteomes" id="UP000033140">
    <property type="component" value="Unassembled WGS sequence"/>
</dbReference>
<dbReference type="AlphaFoldDB" id="A0A0E9NNA5"/>
<reference evidence="2 3" key="1">
    <citation type="journal article" date="2011" name="J. Gen. Appl. Microbiol.">
        <title>Draft genome sequencing of the enigmatic yeast Saitoella complicata.</title>
        <authorList>
            <person name="Nishida H."/>
            <person name="Hamamoto M."/>
            <person name="Sugiyama J."/>
        </authorList>
    </citation>
    <scope>NUCLEOTIDE SEQUENCE [LARGE SCALE GENOMIC DNA]</scope>
    <source>
        <strain evidence="2 3">NRRL Y-17804</strain>
    </source>
</reference>
<dbReference type="EMBL" id="BACD03000042">
    <property type="protein sequence ID" value="GAO51171.1"/>
    <property type="molecule type" value="Genomic_DNA"/>
</dbReference>
<feature type="compositionally biased region" description="Basic residues" evidence="1">
    <location>
        <begin position="30"/>
        <end position="39"/>
    </location>
</feature>
<evidence type="ECO:0000256" key="1">
    <source>
        <dbReference type="SAM" id="MobiDB-lite"/>
    </source>
</evidence>
<evidence type="ECO:0000313" key="2">
    <source>
        <dbReference type="EMBL" id="GAO51171.1"/>
    </source>
</evidence>
<proteinExistence type="predicted"/>
<keyword evidence="3" id="KW-1185">Reference proteome</keyword>